<evidence type="ECO:0000313" key="3">
    <source>
        <dbReference type="Proteomes" id="UP001603013"/>
    </source>
</evidence>
<feature type="region of interest" description="Disordered" evidence="1">
    <location>
        <begin position="62"/>
        <end position="84"/>
    </location>
</feature>
<feature type="region of interest" description="Disordered" evidence="1">
    <location>
        <begin position="184"/>
        <end position="363"/>
    </location>
</feature>
<feature type="compositionally biased region" description="Gly residues" evidence="1">
    <location>
        <begin position="232"/>
        <end position="247"/>
    </location>
</feature>
<dbReference type="Gene3D" id="2.130.10.10">
    <property type="entry name" value="YVTN repeat-like/Quinoprotein amine dehydrogenase"/>
    <property type="match status" value="1"/>
</dbReference>
<feature type="compositionally biased region" description="Low complexity" evidence="1">
    <location>
        <begin position="273"/>
        <end position="297"/>
    </location>
</feature>
<keyword evidence="3" id="KW-1185">Reference proteome</keyword>
<feature type="compositionally biased region" description="Low complexity" evidence="1">
    <location>
        <begin position="214"/>
        <end position="228"/>
    </location>
</feature>
<dbReference type="EMBL" id="JBIBSM010000006">
    <property type="protein sequence ID" value="MFF8277297.1"/>
    <property type="molecule type" value="Genomic_DNA"/>
</dbReference>
<dbReference type="SUPFAM" id="SSF63829">
    <property type="entry name" value="Calcium-dependent phosphotriesterase"/>
    <property type="match status" value="1"/>
</dbReference>
<dbReference type="InterPro" id="IPR015943">
    <property type="entry name" value="WD40/YVTN_repeat-like_dom_sf"/>
</dbReference>
<evidence type="ECO:0000256" key="1">
    <source>
        <dbReference type="SAM" id="MobiDB-lite"/>
    </source>
</evidence>
<feature type="compositionally biased region" description="Gly residues" evidence="1">
    <location>
        <begin position="62"/>
        <end position="76"/>
    </location>
</feature>
<gene>
    <name evidence="2" type="ORF">ACF05T_14485</name>
</gene>
<dbReference type="RefSeq" id="WP_391934600.1">
    <property type="nucleotide sequence ID" value="NZ_JBIBSM010000006.1"/>
</dbReference>
<feature type="compositionally biased region" description="Basic and acidic residues" evidence="1">
    <location>
        <begin position="318"/>
        <end position="327"/>
    </location>
</feature>
<dbReference type="Proteomes" id="UP001603013">
    <property type="component" value="Unassembled WGS sequence"/>
</dbReference>
<accession>A0ABW6YBU3</accession>
<proteinExistence type="predicted"/>
<sequence>MTGSGSVRAERPAAGTEAQAAALLGWLTDPDAPRLCLVTGGPRTGKSALLAWFAAYGARSGGRSGGRFGARSGGRSGPRRKRAARTAVPLADQSALGAAWTIADRLGVVARTPGELIHVLATTDTRRATLLLPDLHAAAEPDALAELCAELAGLGRIRLVVETRTGTPSHALLTTCRATVVDLGGETEDGRGGGGRKAVRDFGEPEEPEGSGETGETVGGFWEPGVARETGRTGGAGETGTAGGAGQAEGASGDFRASGDAAEAPEHQAAGEPAQPRDPGAPGPRARTGAARSRPGAEASGVERSDPDGRSQPPAEARSSDRFDDLGRSQPLAHEAGSGRSDPDRRSRPHAGTPALDPADPVSVCRADPRRVTTAYVADAEDDHGGLRAAWLRAGQSLSRDQDPATRALVLRAVLGDGADPRLRPALEELAAGEPWRVRWSRVRGDLTPPWPGPVTALAAIGDRLLVAGPNGTVRPLDPVDATPAGEPLTSPAGRVEALAPTPDGSVLLLDERGRLHTVRGPAPRPPYLERLTAAVTTTLTRHPGTALAAISGSVVVGDRLGSVHAFGLTGIHQAALHSGRVTAVTAVETPAPFLCSGGLDGTVRRWVPGQDPHPEPIAERRTPVVALAASPTSQGPALAIAWADGLVELRLLEAEDRLSFRPGPPVRAVTLSEDGGVVVGMDEALIRLDRAPHEAK</sequence>
<comment type="caution">
    <text evidence="2">The sequence shown here is derived from an EMBL/GenBank/DDBJ whole genome shotgun (WGS) entry which is preliminary data.</text>
</comment>
<protein>
    <submittedName>
        <fullName evidence="2">Uncharacterized protein</fullName>
    </submittedName>
</protein>
<organism evidence="2 3">
    <name type="scientific">Streptomyces lateritius</name>
    <dbReference type="NCBI Taxonomy" id="67313"/>
    <lineage>
        <taxon>Bacteria</taxon>
        <taxon>Bacillati</taxon>
        <taxon>Actinomycetota</taxon>
        <taxon>Actinomycetes</taxon>
        <taxon>Kitasatosporales</taxon>
        <taxon>Streptomycetaceae</taxon>
        <taxon>Streptomyces</taxon>
    </lineage>
</organism>
<reference evidence="2 3" key="1">
    <citation type="submission" date="2024-10" db="EMBL/GenBank/DDBJ databases">
        <title>The Natural Products Discovery Center: Release of the First 8490 Sequenced Strains for Exploring Actinobacteria Biosynthetic Diversity.</title>
        <authorList>
            <person name="Kalkreuter E."/>
            <person name="Kautsar S.A."/>
            <person name="Yang D."/>
            <person name="Bader C.D."/>
            <person name="Teijaro C.N."/>
            <person name="Fluegel L."/>
            <person name="Davis C.M."/>
            <person name="Simpson J.R."/>
            <person name="Lauterbach L."/>
            <person name="Steele A.D."/>
            <person name="Gui C."/>
            <person name="Meng S."/>
            <person name="Li G."/>
            <person name="Viehrig K."/>
            <person name="Ye F."/>
            <person name="Su P."/>
            <person name="Kiefer A.F."/>
            <person name="Nichols A."/>
            <person name="Cepeda A.J."/>
            <person name="Yan W."/>
            <person name="Fan B."/>
            <person name="Jiang Y."/>
            <person name="Adhikari A."/>
            <person name="Zheng C.-J."/>
            <person name="Schuster L."/>
            <person name="Cowan T.M."/>
            <person name="Smanski M.J."/>
            <person name="Chevrette M.G."/>
            <person name="De Carvalho L.P.S."/>
            <person name="Shen B."/>
        </authorList>
    </citation>
    <scope>NUCLEOTIDE SEQUENCE [LARGE SCALE GENOMIC DNA]</scope>
    <source>
        <strain evidence="2 3">NPDC015755</strain>
    </source>
</reference>
<name>A0ABW6YBU3_9ACTN</name>
<evidence type="ECO:0000313" key="2">
    <source>
        <dbReference type="EMBL" id="MFF8277297.1"/>
    </source>
</evidence>